<dbReference type="AlphaFoldDB" id="C5FQ94"/>
<dbReference type="OrthoDB" id="4171649at2759"/>
<dbReference type="Proteomes" id="UP000002035">
    <property type="component" value="Unassembled WGS sequence"/>
</dbReference>
<keyword evidence="1" id="KW-0732">Signal</keyword>
<dbReference type="EMBL" id="DS995704">
    <property type="protein sequence ID" value="EEQ32047.1"/>
    <property type="molecule type" value="Genomic_DNA"/>
</dbReference>
<dbReference type="eggNOG" id="ENOG502RQUR">
    <property type="taxonomic scope" value="Eukaryota"/>
</dbReference>
<dbReference type="GeneID" id="9223734"/>
<organism evidence="2 3">
    <name type="scientific">Arthroderma otae (strain ATCC MYA-4605 / CBS 113480)</name>
    <name type="common">Microsporum canis</name>
    <dbReference type="NCBI Taxonomy" id="554155"/>
    <lineage>
        <taxon>Eukaryota</taxon>
        <taxon>Fungi</taxon>
        <taxon>Dikarya</taxon>
        <taxon>Ascomycota</taxon>
        <taxon>Pezizomycotina</taxon>
        <taxon>Eurotiomycetes</taxon>
        <taxon>Eurotiomycetidae</taxon>
        <taxon>Onygenales</taxon>
        <taxon>Arthrodermataceae</taxon>
        <taxon>Microsporum</taxon>
    </lineage>
</organism>
<keyword evidence="3" id="KW-1185">Reference proteome</keyword>
<protein>
    <submittedName>
        <fullName evidence="2">Uncharacterized protein</fullName>
    </submittedName>
</protein>
<dbReference type="RefSeq" id="XP_002847129.1">
    <property type="nucleotide sequence ID" value="XM_002847083.1"/>
</dbReference>
<evidence type="ECO:0000313" key="2">
    <source>
        <dbReference type="EMBL" id="EEQ32047.1"/>
    </source>
</evidence>
<gene>
    <name evidence="2" type="ORF">MCYG_04866</name>
</gene>
<sequence length="116" mass="12986">MKTIILALHVLGAAESAEQISKLCEMISFKRLTDNGLDGSMLQSLLCKRNDLDFYLPASSNAVKALLETWYTGLWLQTVYVAFAGHYPELCKIFETKKMSIIHMNGTLLRQALCSV</sequence>
<dbReference type="VEuPathDB" id="FungiDB:MCYG_04866"/>
<name>C5FQ94_ARTOC</name>
<dbReference type="HOGENOM" id="CLU_2096327_0_0_1"/>
<proteinExistence type="predicted"/>
<evidence type="ECO:0000256" key="1">
    <source>
        <dbReference type="SAM" id="SignalP"/>
    </source>
</evidence>
<feature type="chain" id="PRO_5002950311" evidence="1">
    <location>
        <begin position="17"/>
        <end position="116"/>
    </location>
</feature>
<evidence type="ECO:0000313" key="3">
    <source>
        <dbReference type="Proteomes" id="UP000002035"/>
    </source>
</evidence>
<feature type="signal peptide" evidence="1">
    <location>
        <begin position="1"/>
        <end position="16"/>
    </location>
</feature>
<accession>C5FQ94</accession>
<reference evidence="3" key="1">
    <citation type="journal article" date="2012" name="MBio">
        <title>Comparative genome analysis of Trichophyton rubrum and related dermatophytes reveals candidate genes involved in infection.</title>
        <authorList>
            <person name="Martinez D.A."/>
            <person name="Oliver B.G."/>
            <person name="Graeser Y."/>
            <person name="Goldberg J.M."/>
            <person name="Li W."/>
            <person name="Martinez-Rossi N.M."/>
            <person name="Monod M."/>
            <person name="Shelest E."/>
            <person name="Barton R.C."/>
            <person name="Birch E."/>
            <person name="Brakhage A.A."/>
            <person name="Chen Z."/>
            <person name="Gurr S.J."/>
            <person name="Heiman D."/>
            <person name="Heitman J."/>
            <person name="Kosti I."/>
            <person name="Rossi A."/>
            <person name="Saif S."/>
            <person name="Samalova M."/>
            <person name="Saunders C.W."/>
            <person name="Shea T."/>
            <person name="Summerbell R.C."/>
            <person name="Xu J."/>
            <person name="Young S."/>
            <person name="Zeng Q."/>
            <person name="Birren B.W."/>
            <person name="Cuomo C.A."/>
            <person name="White T.C."/>
        </authorList>
    </citation>
    <scope>NUCLEOTIDE SEQUENCE [LARGE SCALE GENOMIC DNA]</scope>
    <source>
        <strain evidence="3">ATCC MYA-4605 / CBS 113480</strain>
    </source>
</reference>